<dbReference type="Pfam" id="PF12833">
    <property type="entry name" value="HTH_18"/>
    <property type="match status" value="1"/>
</dbReference>
<evidence type="ECO:0000313" key="18">
    <source>
        <dbReference type="Proteomes" id="UP001148482"/>
    </source>
</evidence>
<keyword evidence="7 17" id="KW-0067">ATP-binding</keyword>
<keyword evidence="5" id="KW-0547">Nucleotide-binding</keyword>
<dbReference type="Pfam" id="PF02518">
    <property type="entry name" value="HATPase_c"/>
    <property type="match status" value="1"/>
</dbReference>
<evidence type="ECO:0000256" key="1">
    <source>
        <dbReference type="ARBA" id="ARBA00000085"/>
    </source>
</evidence>
<keyword evidence="13" id="KW-1133">Transmembrane helix</keyword>
<dbReference type="PROSITE" id="PS50109">
    <property type="entry name" value="HIS_KIN"/>
    <property type="match status" value="1"/>
</dbReference>
<keyword evidence="4" id="KW-0808">Transferase</keyword>
<dbReference type="InterPro" id="IPR009057">
    <property type="entry name" value="Homeodomain-like_sf"/>
</dbReference>
<keyword evidence="13" id="KW-0472">Membrane</keyword>
<dbReference type="InterPro" id="IPR018062">
    <property type="entry name" value="HTH_AraC-typ_CS"/>
</dbReference>
<dbReference type="Gene3D" id="3.30.565.10">
    <property type="entry name" value="Histidine kinase-like ATPase, C-terminal domain"/>
    <property type="match status" value="1"/>
</dbReference>
<gene>
    <name evidence="17" type="ORF">OQ279_10035</name>
</gene>
<evidence type="ECO:0000256" key="10">
    <source>
        <dbReference type="ARBA" id="ARBA00023125"/>
    </source>
</evidence>
<keyword evidence="9" id="KW-0805">Transcription regulation</keyword>
<dbReference type="InterPro" id="IPR004358">
    <property type="entry name" value="Sig_transdc_His_kin-like_C"/>
</dbReference>
<dbReference type="SMART" id="SM00388">
    <property type="entry name" value="HisKA"/>
    <property type="match status" value="1"/>
</dbReference>
<dbReference type="Gene3D" id="2.60.40.10">
    <property type="entry name" value="Immunoglobulins"/>
    <property type="match status" value="1"/>
</dbReference>
<evidence type="ECO:0000256" key="6">
    <source>
        <dbReference type="ARBA" id="ARBA00022777"/>
    </source>
</evidence>
<dbReference type="PANTHER" id="PTHR43547">
    <property type="entry name" value="TWO-COMPONENT HISTIDINE KINASE"/>
    <property type="match status" value="1"/>
</dbReference>
<dbReference type="Gene3D" id="1.10.287.130">
    <property type="match status" value="1"/>
</dbReference>
<evidence type="ECO:0000259" key="16">
    <source>
        <dbReference type="PROSITE" id="PS50110"/>
    </source>
</evidence>
<dbReference type="SMART" id="SM00448">
    <property type="entry name" value="REC"/>
    <property type="match status" value="1"/>
</dbReference>
<dbReference type="PROSITE" id="PS01124">
    <property type="entry name" value="HTH_ARAC_FAMILY_2"/>
    <property type="match status" value="1"/>
</dbReference>
<dbReference type="Pfam" id="PF07495">
    <property type="entry name" value="Y_Y_Y"/>
    <property type="match status" value="1"/>
</dbReference>
<evidence type="ECO:0000256" key="5">
    <source>
        <dbReference type="ARBA" id="ARBA00022741"/>
    </source>
</evidence>
<dbReference type="GO" id="GO:0003700">
    <property type="term" value="F:DNA-binding transcription factor activity"/>
    <property type="evidence" value="ECO:0007669"/>
    <property type="project" value="InterPro"/>
</dbReference>
<dbReference type="Gene3D" id="2.130.10.10">
    <property type="entry name" value="YVTN repeat-like/Quinoprotein amine dehydrogenase"/>
    <property type="match status" value="2"/>
</dbReference>
<dbReference type="InterPro" id="IPR018060">
    <property type="entry name" value="HTH_AraC"/>
</dbReference>
<dbReference type="GO" id="GO:0043565">
    <property type="term" value="F:sequence-specific DNA binding"/>
    <property type="evidence" value="ECO:0007669"/>
    <property type="project" value="InterPro"/>
</dbReference>
<dbReference type="FunFam" id="3.30.565.10:FF:000037">
    <property type="entry name" value="Hybrid sensor histidine kinase/response regulator"/>
    <property type="match status" value="1"/>
</dbReference>
<evidence type="ECO:0000259" key="15">
    <source>
        <dbReference type="PROSITE" id="PS50109"/>
    </source>
</evidence>
<evidence type="ECO:0000256" key="3">
    <source>
        <dbReference type="ARBA" id="ARBA00022553"/>
    </source>
</evidence>
<comment type="catalytic activity">
    <reaction evidence="1">
        <text>ATP + protein L-histidine = ADP + protein N-phospho-L-histidine.</text>
        <dbReference type="EC" id="2.7.13.3"/>
    </reaction>
</comment>
<dbReference type="InterPro" id="IPR015943">
    <property type="entry name" value="WD40/YVTN_repeat-like_dom_sf"/>
</dbReference>
<dbReference type="Proteomes" id="UP001148482">
    <property type="component" value="Unassembled WGS sequence"/>
</dbReference>
<dbReference type="InterPro" id="IPR003661">
    <property type="entry name" value="HisK_dim/P_dom"/>
</dbReference>
<evidence type="ECO:0000256" key="12">
    <source>
        <dbReference type="PROSITE-ProRule" id="PRU00169"/>
    </source>
</evidence>
<keyword evidence="13" id="KW-0812">Transmembrane</keyword>
<name>A0A9X3I1I4_9FLAO</name>
<comment type="caution">
    <text evidence="17">The sequence shown here is derived from an EMBL/GenBank/DDBJ whole genome shotgun (WGS) entry which is preliminary data.</text>
</comment>
<dbReference type="Pfam" id="PF00512">
    <property type="entry name" value="HisKA"/>
    <property type="match status" value="1"/>
</dbReference>
<dbReference type="InterPro" id="IPR011110">
    <property type="entry name" value="Reg_prop"/>
</dbReference>
<dbReference type="SUPFAM" id="SSF55874">
    <property type="entry name" value="ATPase domain of HSP90 chaperone/DNA topoisomerase II/histidine kinase"/>
    <property type="match status" value="1"/>
</dbReference>
<dbReference type="SMART" id="SM00387">
    <property type="entry name" value="HATPase_c"/>
    <property type="match status" value="1"/>
</dbReference>
<dbReference type="InterPro" id="IPR036890">
    <property type="entry name" value="HATPase_C_sf"/>
</dbReference>
<dbReference type="SUPFAM" id="SSF63829">
    <property type="entry name" value="Calcium-dependent phosphotriesterase"/>
    <property type="match status" value="2"/>
</dbReference>
<dbReference type="Pfam" id="PF00072">
    <property type="entry name" value="Response_reg"/>
    <property type="match status" value="1"/>
</dbReference>
<keyword evidence="3 12" id="KW-0597">Phosphoprotein</keyword>
<keyword evidence="6" id="KW-0418">Kinase</keyword>
<evidence type="ECO:0000256" key="13">
    <source>
        <dbReference type="SAM" id="Phobius"/>
    </source>
</evidence>
<dbReference type="CDD" id="cd17574">
    <property type="entry name" value="REC_OmpR"/>
    <property type="match status" value="1"/>
</dbReference>
<dbReference type="InterPro" id="IPR011006">
    <property type="entry name" value="CheY-like_superfamily"/>
</dbReference>
<dbReference type="SUPFAM" id="SSF47384">
    <property type="entry name" value="Homodimeric domain of signal transducing histidine kinase"/>
    <property type="match status" value="1"/>
</dbReference>
<evidence type="ECO:0000313" key="17">
    <source>
        <dbReference type="EMBL" id="MCX2838493.1"/>
    </source>
</evidence>
<evidence type="ECO:0000256" key="9">
    <source>
        <dbReference type="ARBA" id="ARBA00023015"/>
    </source>
</evidence>
<dbReference type="PROSITE" id="PS00041">
    <property type="entry name" value="HTH_ARAC_FAMILY_1"/>
    <property type="match status" value="1"/>
</dbReference>
<dbReference type="InterPro" id="IPR011123">
    <property type="entry name" value="Y_Y_Y"/>
</dbReference>
<dbReference type="GO" id="GO:0000155">
    <property type="term" value="F:phosphorelay sensor kinase activity"/>
    <property type="evidence" value="ECO:0007669"/>
    <property type="project" value="InterPro"/>
</dbReference>
<reference evidence="17" key="1">
    <citation type="submission" date="2022-11" db="EMBL/GenBank/DDBJ databases">
        <title>Salinimicrobium profundisediminis sp. nov., isolated from deep-sea sediment of the Mariana Trench.</title>
        <authorList>
            <person name="Fu H."/>
        </authorList>
    </citation>
    <scope>NUCLEOTIDE SEQUENCE</scope>
    <source>
        <strain evidence="17">MT39</strain>
    </source>
</reference>
<accession>A0A9X3I1I4</accession>
<dbReference type="EMBL" id="JAPJDA010000014">
    <property type="protein sequence ID" value="MCX2838493.1"/>
    <property type="molecule type" value="Genomic_DNA"/>
</dbReference>
<feature type="domain" description="Response regulatory" evidence="16">
    <location>
        <begin position="1108"/>
        <end position="1223"/>
    </location>
</feature>
<dbReference type="PANTHER" id="PTHR43547:SF2">
    <property type="entry name" value="HYBRID SIGNAL TRANSDUCTION HISTIDINE KINASE C"/>
    <property type="match status" value="1"/>
</dbReference>
<keyword evidence="10" id="KW-0238">DNA-binding</keyword>
<dbReference type="EC" id="2.7.13.3" evidence="2"/>
<dbReference type="GO" id="GO:0005524">
    <property type="term" value="F:ATP binding"/>
    <property type="evidence" value="ECO:0007669"/>
    <property type="project" value="UniProtKB-KW"/>
</dbReference>
<dbReference type="InterPro" id="IPR005467">
    <property type="entry name" value="His_kinase_dom"/>
</dbReference>
<organism evidence="17 18">
    <name type="scientific">Salinimicrobium profundisediminis</name>
    <dbReference type="NCBI Taxonomy" id="2994553"/>
    <lineage>
        <taxon>Bacteria</taxon>
        <taxon>Pseudomonadati</taxon>
        <taxon>Bacteroidota</taxon>
        <taxon>Flavobacteriia</taxon>
        <taxon>Flavobacteriales</taxon>
        <taxon>Flavobacteriaceae</taxon>
        <taxon>Salinimicrobium</taxon>
    </lineage>
</organism>
<feature type="modified residue" description="4-aspartylphosphate" evidence="12">
    <location>
        <position position="1156"/>
    </location>
</feature>
<evidence type="ECO:0000259" key="14">
    <source>
        <dbReference type="PROSITE" id="PS01124"/>
    </source>
</evidence>
<dbReference type="InterPro" id="IPR001789">
    <property type="entry name" value="Sig_transdc_resp-reg_receiver"/>
</dbReference>
<evidence type="ECO:0000256" key="11">
    <source>
        <dbReference type="ARBA" id="ARBA00023163"/>
    </source>
</evidence>
<feature type="domain" description="Histidine kinase" evidence="15">
    <location>
        <begin position="850"/>
        <end position="1072"/>
    </location>
</feature>
<keyword evidence="11" id="KW-0804">Transcription</keyword>
<feature type="domain" description="HTH araC/xylS-type" evidence="14">
    <location>
        <begin position="1255"/>
        <end position="1354"/>
    </location>
</feature>
<dbReference type="Gene3D" id="3.40.50.2300">
    <property type="match status" value="1"/>
</dbReference>
<sequence>MPQDQYRFSHLGIADGLSTGSINCFYRDSIGFLWIGTSSGLNRFDGYSIEIFNPDPADPLLLQSKDYRKIFEGPFGNLWIQNALGMSIFDPRTEKFSASQFYLLKKMGLPQKEVKEISRDSHGNFWIIQEGEGISKYSPKTGKVLRLTSSGEKGSLSTNNISWFSEDSSGNYWVIHTNGIFERLDGKINKITYTNNELYNTFGGDIHDYRIVVDNEDDLWIHLYKDFGIFYYNAEKDLIRNFSKNTTPISLNSNLITDVVKDQDGNIWIGTDHGGITVVNKEDFSFDYILSNPEIENSLSHNSLTSLYADPAGIIWAGTYKNGVDYYNKNIMRFDHHQNLISDAGSLPFNDVNVFAEDEQGNIWMGTNGGGLISLDLKTWKYTQYLHNPKVPSSISSNVIVSLLVDSRGDLWAGTFLGGLNKFNGREFKHYNRKENETGGVGGNSIWELFEDSKGNIWVGTLEGGVDVFNPDTEEFINSSEEGGEYEVHCNYISAITEDAEGNIWLGGVNGIDVINPLTGESKHFQNNPKDSGTLSSDQILAIFKDSDDNIWVGTQEGLDLFNPNAETFYHYNTMDGLPGKKVVAINEDDQKDLWLATAYGLVQFRKSKIEESTGRIVPDFQKYDDEDGLQGKLFNENSLFKSRNGTLFAGGLNGFNTFNPKTFNFNEKPPHVVFTSFALFNKKISPLQKVNDRVLLSKPIHQTSEIRLHHDENLFSMEFAALDFMQPSKNRYRYRLVGFDQDWQEVGSNDRRVTYTNLDPGTYEFQVQASNNDHVWNSEGATLMLSVLPPFYKTPYAYVLYLLLVIFLLYFSRRNIIKRQRRNFLFEQEKREAAHLHEMDLMKIRFFTNISHEFKTPLSLILAPIERLKAREINLEAKEQLETINRNARRLYGLINEILDLPKIQETPLLSTSKGNIIEFVEQTVDSFKILSENKNINLIFHTETKEFVTSFDIDKLDKILFNLLSNAFKFTPENGTITVNAKIVDISSTTHKKLLQISIADSGIGISSEDQAKIFDRFYKVIQPENNNRSGSGIGLSLVKELIELHKGTIEVESEPGKGSVFSLSIPLQKIEIPEIAEVGGTSSENFLDKTLGKEVLGGETNDIPTLLIIEDDQSLLTYLTKSFNRSFKVFTATNGQDGWKKALSVQPDVIISDWSMPLMDGAELCAKIRNDARTRHIPFVLLTAHGDEESILSGLKTGVSDYIVKPFNFEVLYSRIQNLISQRKSLQQTYRKKIEVETKKVDIEPEDDAFMRKALKVIDKNLNNTNYSVEKLAADMGVSRTFLYNKMVTRLEKSPKELIRDIRLDRGRELLIKSELTISEIAFEVGYNNPKYFTKNYKKKYNMLPSEVRTKLSCD</sequence>
<evidence type="ECO:0000256" key="4">
    <source>
        <dbReference type="ARBA" id="ARBA00022679"/>
    </source>
</evidence>
<dbReference type="FunFam" id="2.60.40.10:FF:000791">
    <property type="entry name" value="Two-component system sensor histidine kinase/response regulator"/>
    <property type="match status" value="1"/>
</dbReference>
<dbReference type="InterPro" id="IPR013783">
    <property type="entry name" value="Ig-like_fold"/>
</dbReference>
<dbReference type="CDD" id="cd00063">
    <property type="entry name" value="FN3"/>
    <property type="match status" value="1"/>
</dbReference>
<dbReference type="PRINTS" id="PR00344">
    <property type="entry name" value="BCTRLSENSOR"/>
</dbReference>
<dbReference type="PROSITE" id="PS50110">
    <property type="entry name" value="RESPONSE_REGULATORY"/>
    <property type="match status" value="1"/>
</dbReference>
<protein>
    <recommendedName>
        <fullName evidence="2">histidine kinase</fullName>
        <ecNumber evidence="2">2.7.13.3</ecNumber>
    </recommendedName>
</protein>
<feature type="transmembrane region" description="Helical" evidence="13">
    <location>
        <begin position="796"/>
        <end position="813"/>
    </location>
</feature>
<evidence type="ECO:0000256" key="2">
    <source>
        <dbReference type="ARBA" id="ARBA00012438"/>
    </source>
</evidence>
<dbReference type="RefSeq" id="WP_266069730.1">
    <property type="nucleotide sequence ID" value="NZ_JAPJDA010000014.1"/>
</dbReference>
<dbReference type="SMART" id="SM00342">
    <property type="entry name" value="HTH_ARAC"/>
    <property type="match status" value="1"/>
</dbReference>
<dbReference type="CDD" id="cd16922">
    <property type="entry name" value="HATPase_EvgS-ArcB-TorS-like"/>
    <property type="match status" value="1"/>
</dbReference>
<dbReference type="CDD" id="cd00082">
    <property type="entry name" value="HisKA"/>
    <property type="match status" value="1"/>
</dbReference>
<dbReference type="SUPFAM" id="SSF46689">
    <property type="entry name" value="Homeodomain-like"/>
    <property type="match status" value="1"/>
</dbReference>
<dbReference type="InterPro" id="IPR003594">
    <property type="entry name" value="HATPase_dom"/>
</dbReference>
<dbReference type="Gene3D" id="1.10.10.60">
    <property type="entry name" value="Homeodomain-like"/>
    <property type="match status" value="1"/>
</dbReference>
<dbReference type="InterPro" id="IPR003961">
    <property type="entry name" value="FN3_dom"/>
</dbReference>
<dbReference type="InterPro" id="IPR036097">
    <property type="entry name" value="HisK_dim/P_sf"/>
</dbReference>
<keyword evidence="8" id="KW-0902">Two-component regulatory system</keyword>
<keyword evidence="18" id="KW-1185">Reference proteome</keyword>
<evidence type="ECO:0000256" key="8">
    <source>
        <dbReference type="ARBA" id="ARBA00023012"/>
    </source>
</evidence>
<evidence type="ECO:0000256" key="7">
    <source>
        <dbReference type="ARBA" id="ARBA00022840"/>
    </source>
</evidence>
<dbReference type="Pfam" id="PF07494">
    <property type="entry name" value="Reg_prop"/>
    <property type="match status" value="7"/>
</dbReference>
<dbReference type="SUPFAM" id="SSF52172">
    <property type="entry name" value="CheY-like"/>
    <property type="match status" value="1"/>
</dbReference>
<proteinExistence type="predicted"/>